<organism evidence="1 2">
    <name type="scientific">Salinarimonas ramus</name>
    <dbReference type="NCBI Taxonomy" id="690164"/>
    <lineage>
        <taxon>Bacteria</taxon>
        <taxon>Pseudomonadati</taxon>
        <taxon>Pseudomonadota</taxon>
        <taxon>Alphaproteobacteria</taxon>
        <taxon>Hyphomicrobiales</taxon>
        <taxon>Salinarimonadaceae</taxon>
        <taxon>Salinarimonas</taxon>
    </lineage>
</organism>
<sequence length="108" mass="11115">MPAASCGSREARVTGPLARLARRFGRARPERAALDRVAALARETLALPEDASLSVNEIVCADPACPGTETVILLMIPGARTRAIKIQAPAEAVTRDAILAAAAAGEGV</sequence>
<evidence type="ECO:0000313" key="1">
    <source>
        <dbReference type="EMBL" id="GGK27340.1"/>
    </source>
</evidence>
<evidence type="ECO:0008006" key="3">
    <source>
        <dbReference type="Google" id="ProtNLM"/>
    </source>
</evidence>
<comment type="caution">
    <text evidence="1">The sequence shown here is derived from an EMBL/GenBank/DDBJ whole genome shotgun (WGS) entry which is preliminary data.</text>
</comment>
<dbReference type="AlphaFoldDB" id="A0A917V2W6"/>
<protein>
    <recommendedName>
        <fullName evidence="3">Nitrate reductase</fullName>
    </recommendedName>
</protein>
<keyword evidence="2" id="KW-1185">Reference proteome</keyword>
<name>A0A917V2W6_9HYPH</name>
<proteinExistence type="predicted"/>
<reference evidence="1 2" key="1">
    <citation type="journal article" date="2014" name="Int. J. Syst. Evol. Microbiol.">
        <title>Complete genome sequence of Corynebacterium casei LMG S-19264T (=DSM 44701T), isolated from a smear-ripened cheese.</title>
        <authorList>
            <consortium name="US DOE Joint Genome Institute (JGI-PGF)"/>
            <person name="Walter F."/>
            <person name="Albersmeier A."/>
            <person name="Kalinowski J."/>
            <person name="Ruckert C."/>
        </authorList>
    </citation>
    <scope>NUCLEOTIDE SEQUENCE [LARGE SCALE GENOMIC DNA]</scope>
    <source>
        <strain evidence="1 2">CGMCC 1.9161</strain>
    </source>
</reference>
<gene>
    <name evidence="1" type="ORF">GCM10011322_12330</name>
</gene>
<dbReference type="Proteomes" id="UP000600449">
    <property type="component" value="Unassembled WGS sequence"/>
</dbReference>
<evidence type="ECO:0000313" key="2">
    <source>
        <dbReference type="Proteomes" id="UP000600449"/>
    </source>
</evidence>
<dbReference type="EMBL" id="BMMF01000003">
    <property type="protein sequence ID" value="GGK27340.1"/>
    <property type="molecule type" value="Genomic_DNA"/>
</dbReference>
<accession>A0A917V2W6</accession>